<keyword evidence="3" id="KW-0443">Lipid metabolism</keyword>
<keyword evidence="8" id="KW-1185">Reference proteome</keyword>
<feature type="transmembrane region" description="Helical" evidence="4">
    <location>
        <begin position="30"/>
        <end position="50"/>
    </location>
</feature>
<proteinExistence type="inferred from homology"/>
<keyword evidence="2 3" id="KW-0378">Hydrolase</keyword>
<evidence type="ECO:0000313" key="7">
    <source>
        <dbReference type="EMBL" id="MFC3151253.1"/>
    </source>
</evidence>
<dbReference type="InterPro" id="IPR038445">
    <property type="entry name" value="NCDase_C_sf"/>
</dbReference>
<dbReference type="Gene3D" id="2.60.40.2300">
    <property type="entry name" value="Neutral/alkaline non-lysosomal ceramidase, C-terminal domain"/>
    <property type="match status" value="1"/>
</dbReference>
<evidence type="ECO:0000259" key="5">
    <source>
        <dbReference type="Pfam" id="PF04734"/>
    </source>
</evidence>
<feature type="domain" description="Neutral/alkaline non-lysosomal ceramidase N-terminal" evidence="5">
    <location>
        <begin position="60"/>
        <end position="540"/>
    </location>
</feature>
<evidence type="ECO:0000256" key="3">
    <source>
        <dbReference type="RuleBase" id="RU366019"/>
    </source>
</evidence>
<evidence type="ECO:0000256" key="4">
    <source>
        <dbReference type="SAM" id="Phobius"/>
    </source>
</evidence>
<feature type="domain" description="Neutral/alkaline non-lysosomal ceramidase C-terminal" evidence="6">
    <location>
        <begin position="568"/>
        <end position="714"/>
    </location>
</feature>
<dbReference type="Pfam" id="PF04734">
    <property type="entry name" value="Ceramidase_alk"/>
    <property type="match status" value="1"/>
</dbReference>
<evidence type="ECO:0000256" key="2">
    <source>
        <dbReference type="ARBA" id="ARBA00022801"/>
    </source>
</evidence>
<evidence type="ECO:0000256" key="1">
    <source>
        <dbReference type="ARBA" id="ARBA00009835"/>
    </source>
</evidence>
<dbReference type="InterPro" id="IPR006823">
    <property type="entry name" value="Ceramidase_alk"/>
</dbReference>
<comment type="catalytic activity">
    <reaction evidence="3">
        <text>an N-acylsphing-4-enine + H2O = sphing-4-enine + a fatty acid</text>
        <dbReference type="Rhea" id="RHEA:20856"/>
        <dbReference type="ChEBI" id="CHEBI:15377"/>
        <dbReference type="ChEBI" id="CHEBI:28868"/>
        <dbReference type="ChEBI" id="CHEBI:52639"/>
        <dbReference type="ChEBI" id="CHEBI:57756"/>
        <dbReference type="EC" id="3.5.1.23"/>
    </reaction>
</comment>
<gene>
    <name evidence="7" type="ORF">ACFOEK_09475</name>
</gene>
<comment type="similarity">
    <text evidence="1 3">Belongs to the neutral ceramidase family.</text>
</comment>
<keyword evidence="4" id="KW-0472">Membrane</keyword>
<dbReference type="EC" id="3.5.1.23" evidence="3"/>
<keyword evidence="3" id="KW-0746">Sphingolipid metabolism</keyword>
<dbReference type="PANTHER" id="PTHR12670">
    <property type="entry name" value="CERAMIDASE"/>
    <property type="match status" value="1"/>
</dbReference>
<keyword evidence="4" id="KW-1133">Transmembrane helix</keyword>
<dbReference type="RefSeq" id="WP_386719672.1">
    <property type="nucleotide sequence ID" value="NZ_JBHRSZ010000004.1"/>
</dbReference>
<organism evidence="7 8">
    <name type="scientific">Litoribrevibacter euphylliae</name>
    <dbReference type="NCBI Taxonomy" id="1834034"/>
    <lineage>
        <taxon>Bacteria</taxon>
        <taxon>Pseudomonadati</taxon>
        <taxon>Pseudomonadota</taxon>
        <taxon>Gammaproteobacteria</taxon>
        <taxon>Oceanospirillales</taxon>
        <taxon>Oceanospirillaceae</taxon>
        <taxon>Litoribrevibacter</taxon>
    </lineage>
</organism>
<evidence type="ECO:0000259" key="6">
    <source>
        <dbReference type="Pfam" id="PF17048"/>
    </source>
</evidence>
<dbReference type="InterPro" id="IPR031329">
    <property type="entry name" value="NEUT/ALK_ceramidase_N"/>
</dbReference>
<dbReference type="InterPro" id="IPR031331">
    <property type="entry name" value="NEUT/ALK_ceramidase_C"/>
</dbReference>
<sequence>MRSTTQLYATQLYTNQSSQQSKRNFSIRKLITAQFMVAQGLLLMVCLLSWNMAHAYDNNYLVGQGIHDVTGPAAEVGLMGYANPDQKSAGIHFRQWSRAFIIVDPQTGKRIVFSSVDAGILPQSVFQGVMKKLQGKFGDLYTERNVVLSATHTHAAVGGQSHYALYDITILGFIEEAYEALVNGIVTSIEEAHYNLKPGYILVNRGDLTNASYNRSLEAYENNPPVERNHYNSNIEKPMTVLKFVQQGNKEIGMISWFATHPNAMGKDEKLLSGDNKGHASYLFEKKLKGSDYQSSDSFVAAFAISNAGDMSPNVNPDDEGRGPTSDRYENVRIIGERQYQKALELYNSANEQLVGSIDFRHRYVDFSETQISGDFTNGTAQTTCVAALGEAFAAGTEDGRGPDLFKEGSTEANPFFQFIGSMIVAPSQEDLDCHAPKAVLIAQGKTSPYPWSPEVLPLTLQKIGQLGVLAVPAEFTIMSGRRLMETVNNVLASELDYSVVAALSNSYSGYVTTKEEYDLQHYEGGSTHFGPWTLAAYQQSFYQLAEDMLPANQTPDDDITPIPFPSQEPTPRDLTGETVNFQTGVVHDQAPVFKSIGDVVQNANSSYQKGQTVTVKFWSGHPKNNLRTQGTFMKVQRLVNGQWQTVANDNDWETKFQWQRIDGFWGTSHAILHWTIPEDAPSGTYRLKHYGDQKKPWTGKIVGYTGTSRSFIVN</sequence>
<dbReference type="EMBL" id="JBHRSZ010000004">
    <property type="protein sequence ID" value="MFC3151253.1"/>
    <property type="molecule type" value="Genomic_DNA"/>
</dbReference>
<comment type="caution">
    <text evidence="7">The sequence shown here is derived from an EMBL/GenBank/DDBJ whole genome shotgun (WGS) entry which is preliminary data.</text>
</comment>
<name>A0ABV7HF91_9GAMM</name>
<protein>
    <recommendedName>
        <fullName evidence="3">Neutral ceramidase</fullName>
        <ecNumber evidence="3">3.5.1.23</ecNumber>
    </recommendedName>
</protein>
<dbReference type="PANTHER" id="PTHR12670:SF1">
    <property type="entry name" value="NEUTRAL CERAMIDASE"/>
    <property type="match status" value="1"/>
</dbReference>
<dbReference type="Proteomes" id="UP001595476">
    <property type="component" value="Unassembled WGS sequence"/>
</dbReference>
<keyword evidence="4" id="KW-0812">Transmembrane</keyword>
<dbReference type="Pfam" id="PF17048">
    <property type="entry name" value="Ceramidse_alk_C"/>
    <property type="match status" value="1"/>
</dbReference>
<reference evidence="8" key="1">
    <citation type="journal article" date="2019" name="Int. J. Syst. Evol. Microbiol.">
        <title>The Global Catalogue of Microorganisms (GCM) 10K type strain sequencing project: providing services to taxonomists for standard genome sequencing and annotation.</title>
        <authorList>
            <consortium name="The Broad Institute Genomics Platform"/>
            <consortium name="The Broad Institute Genome Sequencing Center for Infectious Disease"/>
            <person name="Wu L."/>
            <person name="Ma J."/>
        </authorList>
    </citation>
    <scope>NUCLEOTIDE SEQUENCE [LARGE SCALE GENOMIC DNA]</scope>
    <source>
        <strain evidence="8">KCTC 52438</strain>
    </source>
</reference>
<accession>A0ABV7HF91</accession>
<evidence type="ECO:0000313" key="8">
    <source>
        <dbReference type="Proteomes" id="UP001595476"/>
    </source>
</evidence>